<evidence type="ECO:0000313" key="6">
    <source>
        <dbReference type="Proteomes" id="UP000298493"/>
    </source>
</evidence>
<keyword evidence="1" id="KW-0285">Flavoprotein</keyword>
<feature type="domain" description="FAD-binding" evidence="4">
    <location>
        <begin position="53"/>
        <end position="113"/>
    </location>
</feature>
<dbReference type="GO" id="GO:0071949">
    <property type="term" value="F:FAD binding"/>
    <property type="evidence" value="ECO:0007669"/>
    <property type="project" value="InterPro"/>
</dbReference>
<dbReference type="Gene3D" id="3.50.50.60">
    <property type="entry name" value="FAD/NAD(P)-binding domain"/>
    <property type="match status" value="1"/>
</dbReference>
<comment type="caution">
    <text evidence="5">The sequence shown here is derived from an EMBL/GenBank/DDBJ whole genome shotgun (WGS) entry which is preliminary data.</text>
</comment>
<organism evidence="5 6">
    <name type="scientific">Venturia nashicola</name>
    <dbReference type="NCBI Taxonomy" id="86259"/>
    <lineage>
        <taxon>Eukaryota</taxon>
        <taxon>Fungi</taxon>
        <taxon>Dikarya</taxon>
        <taxon>Ascomycota</taxon>
        <taxon>Pezizomycotina</taxon>
        <taxon>Dothideomycetes</taxon>
        <taxon>Pleosporomycetidae</taxon>
        <taxon>Venturiales</taxon>
        <taxon>Venturiaceae</taxon>
        <taxon>Venturia</taxon>
    </lineage>
</organism>
<sequence>MRLMIGHKSLLTPGSQDTINVGDVYKCSDVYAGKTFSNVAQIVNQVPSYKTLTRHDPELIQLVRESVGDDDVPIRITKIDPWVLRESVAKSFQDGRDIFLLGDNVYRHTPAFGTEAESLGMQMNQQYVFNGIYFEDEVPRPVFACDPVINSEVTTYPGSRLLHSTIDLAGFGAFTLLTGHGGAAWKEAAVNMSEQLGVPVKAYGIGWGLDYQ</sequence>
<gene>
    <name evidence="5" type="ORF">E6O75_ATG09944</name>
</gene>
<protein>
    <submittedName>
        <fullName evidence="5">Phenol 2-monooxygenase</fullName>
    </submittedName>
</protein>
<keyword evidence="3" id="KW-0560">Oxidoreductase</keyword>
<evidence type="ECO:0000259" key="4">
    <source>
        <dbReference type="Pfam" id="PF01494"/>
    </source>
</evidence>
<keyword evidence="6" id="KW-1185">Reference proteome</keyword>
<name>A0A4Z1NYQ7_9PEZI</name>
<dbReference type="Gene3D" id="3.40.30.120">
    <property type="match status" value="1"/>
</dbReference>
<evidence type="ECO:0000256" key="1">
    <source>
        <dbReference type="ARBA" id="ARBA00022630"/>
    </source>
</evidence>
<evidence type="ECO:0000256" key="3">
    <source>
        <dbReference type="ARBA" id="ARBA00023002"/>
    </source>
</evidence>
<dbReference type="Pfam" id="PF01494">
    <property type="entry name" value="FAD_binding_3"/>
    <property type="match status" value="1"/>
</dbReference>
<dbReference type="InterPro" id="IPR036188">
    <property type="entry name" value="FAD/NAD-bd_sf"/>
</dbReference>
<dbReference type="Proteomes" id="UP000298493">
    <property type="component" value="Unassembled WGS sequence"/>
</dbReference>
<dbReference type="STRING" id="86259.A0A4Z1NYQ7"/>
<dbReference type="Gene3D" id="3.30.9.10">
    <property type="entry name" value="D-Amino Acid Oxidase, subunit A, domain 2"/>
    <property type="match status" value="1"/>
</dbReference>
<keyword evidence="2" id="KW-0274">FAD</keyword>
<dbReference type="AlphaFoldDB" id="A0A4Z1NYQ7"/>
<accession>A0A4Z1NYQ7</accession>
<evidence type="ECO:0000256" key="2">
    <source>
        <dbReference type="ARBA" id="ARBA00022827"/>
    </source>
</evidence>
<evidence type="ECO:0000313" key="5">
    <source>
        <dbReference type="EMBL" id="TID12779.1"/>
    </source>
</evidence>
<dbReference type="InterPro" id="IPR002938">
    <property type="entry name" value="FAD-bd"/>
</dbReference>
<reference evidence="5 6" key="1">
    <citation type="submission" date="2019-04" db="EMBL/GenBank/DDBJ databases">
        <title>High contiguity whole genome sequence and gene annotation resource for two Venturia nashicola isolates.</title>
        <authorList>
            <person name="Prokchorchik M."/>
            <person name="Won K."/>
            <person name="Lee Y."/>
            <person name="Choi E.D."/>
            <person name="Segonzac C."/>
            <person name="Sohn K.H."/>
        </authorList>
    </citation>
    <scope>NUCLEOTIDE SEQUENCE [LARGE SCALE GENOMIC DNA]</scope>
    <source>
        <strain evidence="5 6">PRI2</strain>
    </source>
</reference>
<proteinExistence type="predicted"/>
<dbReference type="EMBL" id="SNSC02000033">
    <property type="protein sequence ID" value="TID12779.1"/>
    <property type="molecule type" value="Genomic_DNA"/>
</dbReference>
<dbReference type="GO" id="GO:0004497">
    <property type="term" value="F:monooxygenase activity"/>
    <property type="evidence" value="ECO:0007669"/>
    <property type="project" value="UniProtKB-KW"/>
</dbReference>
<keyword evidence="5" id="KW-0503">Monooxygenase</keyword>